<evidence type="ECO:0000313" key="2">
    <source>
        <dbReference type="Proteomes" id="UP001638806"/>
    </source>
</evidence>
<name>A0ACC4DDC1_PURLI</name>
<evidence type="ECO:0000313" key="1">
    <source>
        <dbReference type="EMBL" id="KAL3953844.1"/>
    </source>
</evidence>
<dbReference type="EMBL" id="JBGNUJ010000011">
    <property type="protein sequence ID" value="KAL3953844.1"/>
    <property type="molecule type" value="Genomic_DNA"/>
</dbReference>
<comment type="caution">
    <text evidence="1">The sequence shown here is derived from an EMBL/GenBank/DDBJ whole genome shotgun (WGS) entry which is preliminary data.</text>
</comment>
<keyword evidence="2" id="KW-1185">Reference proteome</keyword>
<gene>
    <name evidence="1" type="ORF">ACCO45_011800</name>
</gene>
<organism evidence="1 2">
    <name type="scientific">Purpureocillium lilacinum</name>
    <name type="common">Paecilomyces lilacinus</name>
    <dbReference type="NCBI Taxonomy" id="33203"/>
    <lineage>
        <taxon>Eukaryota</taxon>
        <taxon>Fungi</taxon>
        <taxon>Dikarya</taxon>
        <taxon>Ascomycota</taxon>
        <taxon>Pezizomycotina</taxon>
        <taxon>Sordariomycetes</taxon>
        <taxon>Hypocreomycetidae</taxon>
        <taxon>Hypocreales</taxon>
        <taxon>Ophiocordycipitaceae</taxon>
        <taxon>Purpureocillium</taxon>
    </lineage>
</organism>
<dbReference type="Proteomes" id="UP001638806">
    <property type="component" value="Unassembled WGS sequence"/>
</dbReference>
<sequence length="124" mass="13546">MSYQPASASDPLGPHRHRRGPSLRPSLRLVLPPFIHLSPAGNPPLASACDDDDSFTPPGDEASLRSHKRQPAPRAPATMGAFISWIKKNLPADDREGSANTPPQSAWGEFTMDRRMIDAVKRAR</sequence>
<proteinExistence type="predicted"/>
<reference evidence="1" key="1">
    <citation type="submission" date="2024-12" db="EMBL/GenBank/DDBJ databases">
        <title>Comparative genomics and development of molecular markers within Purpureocillium lilacinum and among Purpureocillium species.</title>
        <authorList>
            <person name="Yeh Z.-Y."/>
            <person name="Ni N.-T."/>
            <person name="Lo P.-H."/>
            <person name="Mushyakhwo K."/>
            <person name="Lin C.-F."/>
            <person name="Nai Y.-S."/>
        </authorList>
    </citation>
    <scope>NUCLEOTIDE SEQUENCE</scope>
    <source>
        <strain evidence="1">NCHU-NPUST-175</strain>
    </source>
</reference>
<protein>
    <submittedName>
        <fullName evidence="1">Uncharacterized protein</fullName>
    </submittedName>
</protein>
<accession>A0ACC4DDC1</accession>